<proteinExistence type="predicted"/>
<keyword evidence="2" id="KW-0472">Membrane</keyword>
<dbReference type="Proteomes" id="UP001054889">
    <property type="component" value="Unassembled WGS sequence"/>
</dbReference>
<dbReference type="AlphaFoldDB" id="A0AAV5BFG7"/>
<reference evidence="3" key="1">
    <citation type="journal article" date="2018" name="DNA Res.">
        <title>Multiple hybrid de novo genome assembly of finger millet, an orphan allotetraploid crop.</title>
        <authorList>
            <person name="Hatakeyama M."/>
            <person name="Aluri S."/>
            <person name="Balachadran M.T."/>
            <person name="Sivarajan S.R."/>
            <person name="Patrignani A."/>
            <person name="Gruter S."/>
            <person name="Poveda L."/>
            <person name="Shimizu-Inatsugi R."/>
            <person name="Baeten J."/>
            <person name="Francoijs K.J."/>
            <person name="Nataraja K.N."/>
            <person name="Reddy Y.A.N."/>
            <person name="Phadnis S."/>
            <person name="Ravikumar R.L."/>
            <person name="Schlapbach R."/>
            <person name="Sreeman S.M."/>
            <person name="Shimizu K.K."/>
        </authorList>
    </citation>
    <scope>NUCLEOTIDE SEQUENCE</scope>
</reference>
<organism evidence="3 4">
    <name type="scientific">Eleusine coracana subsp. coracana</name>
    <dbReference type="NCBI Taxonomy" id="191504"/>
    <lineage>
        <taxon>Eukaryota</taxon>
        <taxon>Viridiplantae</taxon>
        <taxon>Streptophyta</taxon>
        <taxon>Embryophyta</taxon>
        <taxon>Tracheophyta</taxon>
        <taxon>Spermatophyta</taxon>
        <taxon>Magnoliopsida</taxon>
        <taxon>Liliopsida</taxon>
        <taxon>Poales</taxon>
        <taxon>Poaceae</taxon>
        <taxon>PACMAD clade</taxon>
        <taxon>Chloridoideae</taxon>
        <taxon>Cynodonteae</taxon>
        <taxon>Eleusininae</taxon>
        <taxon>Eleusine</taxon>
    </lineage>
</organism>
<keyword evidence="2" id="KW-1133">Transmembrane helix</keyword>
<feature type="region of interest" description="Disordered" evidence="1">
    <location>
        <begin position="1"/>
        <end position="23"/>
    </location>
</feature>
<evidence type="ECO:0000256" key="2">
    <source>
        <dbReference type="SAM" id="Phobius"/>
    </source>
</evidence>
<dbReference type="EMBL" id="BQKI01000001">
    <property type="protein sequence ID" value="GJM84445.1"/>
    <property type="molecule type" value="Genomic_DNA"/>
</dbReference>
<comment type="caution">
    <text evidence="3">The sequence shown here is derived from an EMBL/GenBank/DDBJ whole genome shotgun (WGS) entry which is preliminary data.</text>
</comment>
<sequence length="93" mass="9596">MDIRLILDRSTASTSRSPSPSGSNVGVLIGARVGIAEVREPRDLGPVAVSFILIPALHLLFFLRFILLAAPFVRRAGIVGSCGGGSGGDHGEG</sequence>
<reference evidence="3" key="2">
    <citation type="submission" date="2021-12" db="EMBL/GenBank/DDBJ databases">
        <title>Resequencing data analysis of finger millet.</title>
        <authorList>
            <person name="Hatakeyama M."/>
            <person name="Aluri S."/>
            <person name="Balachadran M.T."/>
            <person name="Sivarajan S.R."/>
            <person name="Poveda L."/>
            <person name="Shimizu-Inatsugi R."/>
            <person name="Schlapbach R."/>
            <person name="Sreeman S.M."/>
            <person name="Shimizu K.K."/>
        </authorList>
    </citation>
    <scope>NUCLEOTIDE SEQUENCE</scope>
</reference>
<protein>
    <submittedName>
        <fullName evidence="3">Uncharacterized protein</fullName>
    </submittedName>
</protein>
<evidence type="ECO:0000256" key="1">
    <source>
        <dbReference type="SAM" id="MobiDB-lite"/>
    </source>
</evidence>
<name>A0AAV5BFG7_ELECO</name>
<evidence type="ECO:0000313" key="3">
    <source>
        <dbReference type="EMBL" id="GJM84445.1"/>
    </source>
</evidence>
<feature type="compositionally biased region" description="Low complexity" evidence="1">
    <location>
        <begin position="9"/>
        <end position="23"/>
    </location>
</feature>
<accession>A0AAV5BFG7</accession>
<keyword evidence="4" id="KW-1185">Reference proteome</keyword>
<feature type="transmembrane region" description="Helical" evidence="2">
    <location>
        <begin position="47"/>
        <end position="67"/>
    </location>
</feature>
<keyword evidence="2" id="KW-0812">Transmembrane</keyword>
<evidence type="ECO:0000313" key="4">
    <source>
        <dbReference type="Proteomes" id="UP001054889"/>
    </source>
</evidence>
<gene>
    <name evidence="3" type="primary">ga00114</name>
    <name evidence="3" type="ORF">PR202_ga00114</name>
</gene>